<dbReference type="InterPro" id="IPR018456">
    <property type="entry name" value="PTR2_symporter_CS"/>
</dbReference>
<proteinExistence type="inferred from homology"/>
<dbReference type="InterPro" id="IPR000109">
    <property type="entry name" value="POT_fam"/>
</dbReference>
<evidence type="ECO:0000313" key="7">
    <source>
        <dbReference type="EMBL" id="KAF8403630.1"/>
    </source>
</evidence>
<comment type="similarity">
    <text evidence="2">Belongs to the major facilitator superfamily. Proton-dependent oligopeptide transporter (POT/PTR) (TC 2.A.17) family.</text>
</comment>
<feature type="transmembrane region" description="Helical" evidence="6">
    <location>
        <begin position="76"/>
        <end position="96"/>
    </location>
</feature>
<feature type="transmembrane region" description="Helical" evidence="6">
    <location>
        <begin position="103"/>
        <end position="123"/>
    </location>
</feature>
<evidence type="ECO:0000256" key="4">
    <source>
        <dbReference type="ARBA" id="ARBA00022989"/>
    </source>
</evidence>
<reference evidence="7 8" key="1">
    <citation type="submission" date="2020-04" db="EMBL/GenBank/DDBJ databases">
        <title>Plant Genome Project.</title>
        <authorList>
            <person name="Zhang R.-G."/>
        </authorList>
    </citation>
    <scope>NUCLEOTIDE SEQUENCE [LARGE SCALE GENOMIC DNA]</scope>
    <source>
        <strain evidence="7">YNK0</strain>
        <tissue evidence="7">Leaf</tissue>
    </source>
</reference>
<dbReference type="Gene3D" id="1.20.1250.20">
    <property type="entry name" value="MFS general substrate transporter like domains"/>
    <property type="match status" value="1"/>
</dbReference>
<gene>
    <name evidence="7" type="ORF">HHK36_011734</name>
</gene>
<organism evidence="7 8">
    <name type="scientific">Tetracentron sinense</name>
    <name type="common">Spur-leaf</name>
    <dbReference type="NCBI Taxonomy" id="13715"/>
    <lineage>
        <taxon>Eukaryota</taxon>
        <taxon>Viridiplantae</taxon>
        <taxon>Streptophyta</taxon>
        <taxon>Embryophyta</taxon>
        <taxon>Tracheophyta</taxon>
        <taxon>Spermatophyta</taxon>
        <taxon>Magnoliopsida</taxon>
        <taxon>Trochodendrales</taxon>
        <taxon>Trochodendraceae</taxon>
        <taxon>Tetracentron</taxon>
    </lineage>
</organism>
<protein>
    <submittedName>
        <fullName evidence="7">Uncharacterized protein</fullName>
    </submittedName>
</protein>
<dbReference type="GO" id="GO:0016020">
    <property type="term" value="C:membrane"/>
    <property type="evidence" value="ECO:0007669"/>
    <property type="project" value="UniProtKB-SubCell"/>
</dbReference>
<evidence type="ECO:0000256" key="6">
    <source>
        <dbReference type="SAM" id="Phobius"/>
    </source>
</evidence>
<dbReference type="PROSITE" id="PS01022">
    <property type="entry name" value="PTR2_1"/>
    <property type="match status" value="1"/>
</dbReference>
<evidence type="ECO:0000256" key="5">
    <source>
        <dbReference type="ARBA" id="ARBA00023136"/>
    </source>
</evidence>
<evidence type="ECO:0000256" key="1">
    <source>
        <dbReference type="ARBA" id="ARBA00004141"/>
    </source>
</evidence>
<name>A0A834ZDF5_TETSI</name>
<evidence type="ECO:0000256" key="3">
    <source>
        <dbReference type="ARBA" id="ARBA00022692"/>
    </source>
</evidence>
<keyword evidence="8" id="KW-1185">Reference proteome</keyword>
<dbReference type="Proteomes" id="UP000655225">
    <property type="component" value="Unassembled WGS sequence"/>
</dbReference>
<feature type="transmembrane region" description="Helical" evidence="6">
    <location>
        <begin position="480"/>
        <end position="504"/>
    </location>
</feature>
<dbReference type="GO" id="GO:0022857">
    <property type="term" value="F:transmembrane transporter activity"/>
    <property type="evidence" value="ECO:0007669"/>
    <property type="project" value="InterPro"/>
</dbReference>
<dbReference type="PANTHER" id="PTHR11654">
    <property type="entry name" value="OLIGOPEPTIDE TRANSPORTER-RELATED"/>
    <property type="match status" value="1"/>
</dbReference>
<feature type="transmembrane region" description="Helical" evidence="6">
    <location>
        <begin position="167"/>
        <end position="190"/>
    </location>
</feature>
<comment type="subcellular location">
    <subcellularLocation>
        <location evidence="1">Membrane</location>
        <topology evidence="1">Multi-pass membrane protein</topology>
    </subcellularLocation>
</comment>
<dbReference type="SUPFAM" id="SSF103473">
    <property type="entry name" value="MFS general substrate transporter"/>
    <property type="match status" value="1"/>
</dbReference>
<sequence length="558" mass="61562">MTNSLRSPLLNFNDEEHKEASSQQEFSQGGWRSAIFIIGVEVAERFAYYGMSGNLITYLTNVLHQSTATAAKNVNTWYGVSALLPLLGAFIADTYLGRFKTIIFASLIYIVGLVMLVISVSVIDLRFRYVTFFLFLYVVAVGEGGHKPCVQTFGADQFDEDTKAKSSFFNWWFFGICGGAGAAIFIVIYIQDNVGWAVGFGIPAVAMVLALVLLLLGRRLYRRQVLSGSPLTRVVQVFVAACRKRHLTVSQDGHGESCEDGEGMGVQPSGRTLTHTNQFKFLDKSTFIDDLDASSTTINNWRLCSRNQVEEAKTLLRLIPIWLSCLMYAIVFAQIGTFFTKQGSTVDTTIGSHFSIPPASLQAVICIVIVIIVPIYDRILVPVATNITGLPAGITMLQRIGIGIFFSTVTMIVAALVEVRRLNIAREHGLLDQPKATVPMSVCWLLPQYVISGVSDVFAIVGLQELFYDQMPKEMRSIGAAVYLSVMGVGSLLSSAIISIVQLISSRCGDEWLIDNLNRAHLDYYYWLLAGLNTLLLCVYVVVARCFVYKKNDGIALT</sequence>
<evidence type="ECO:0000313" key="8">
    <source>
        <dbReference type="Proteomes" id="UP000655225"/>
    </source>
</evidence>
<feature type="transmembrane region" description="Helical" evidence="6">
    <location>
        <begin position="196"/>
        <end position="216"/>
    </location>
</feature>
<feature type="transmembrane region" description="Helical" evidence="6">
    <location>
        <begin position="524"/>
        <end position="543"/>
    </location>
</feature>
<feature type="transmembrane region" description="Helical" evidence="6">
    <location>
        <begin position="315"/>
        <end position="339"/>
    </location>
</feature>
<keyword evidence="3 6" id="KW-0812">Transmembrane</keyword>
<dbReference type="GO" id="GO:0006857">
    <property type="term" value="P:oligopeptide transport"/>
    <property type="evidence" value="ECO:0007669"/>
    <property type="project" value="InterPro"/>
</dbReference>
<evidence type="ECO:0000256" key="2">
    <source>
        <dbReference type="ARBA" id="ARBA00005982"/>
    </source>
</evidence>
<comment type="caution">
    <text evidence="7">The sequence shown here is derived from an EMBL/GenBank/DDBJ whole genome shotgun (WGS) entry which is preliminary data.</text>
</comment>
<keyword evidence="5 6" id="KW-0472">Membrane</keyword>
<feature type="transmembrane region" description="Helical" evidence="6">
    <location>
        <begin position="359"/>
        <end position="376"/>
    </location>
</feature>
<dbReference type="OrthoDB" id="8904098at2759"/>
<accession>A0A834ZDF5</accession>
<keyword evidence="4 6" id="KW-1133">Transmembrane helix</keyword>
<dbReference type="EMBL" id="JABCRI010000007">
    <property type="protein sequence ID" value="KAF8403630.1"/>
    <property type="molecule type" value="Genomic_DNA"/>
</dbReference>
<dbReference type="AlphaFoldDB" id="A0A834ZDF5"/>
<dbReference type="OMA" id="DDRVRGQ"/>
<feature type="transmembrane region" description="Helical" evidence="6">
    <location>
        <begin position="397"/>
        <end position="417"/>
    </location>
</feature>
<dbReference type="Pfam" id="PF00854">
    <property type="entry name" value="PTR2"/>
    <property type="match status" value="1"/>
</dbReference>
<dbReference type="InterPro" id="IPR036259">
    <property type="entry name" value="MFS_trans_sf"/>
</dbReference>